<reference evidence="25" key="1">
    <citation type="submission" date="2023-01" db="EMBL/GenBank/DDBJ databases">
        <title>Exophiala dermititidis isolated from Cystic Fibrosis Patient.</title>
        <authorList>
            <person name="Kurbessoian T."/>
            <person name="Crocker A."/>
            <person name="Murante D."/>
            <person name="Hogan D.A."/>
            <person name="Stajich J.E."/>
        </authorList>
    </citation>
    <scope>NUCLEOTIDE SEQUENCE</scope>
    <source>
        <strain evidence="25">Ex8</strain>
    </source>
</reference>
<keyword evidence="7 20" id="KW-0158">Chromosome</keyword>
<dbReference type="InterPro" id="IPR057564">
    <property type="entry name" value="HEAT_ATR"/>
</dbReference>
<evidence type="ECO:0000256" key="20">
    <source>
        <dbReference type="RuleBase" id="RU365027"/>
    </source>
</evidence>
<evidence type="ECO:0000256" key="1">
    <source>
        <dbReference type="ARBA" id="ARBA00004123"/>
    </source>
</evidence>
<dbReference type="Pfam" id="PF23593">
    <property type="entry name" value="HEAT_ATR"/>
    <property type="match status" value="1"/>
</dbReference>
<evidence type="ECO:0000256" key="10">
    <source>
        <dbReference type="ARBA" id="ARBA00022741"/>
    </source>
</evidence>
<keyword evidence="11 20" id="KW-0227">DNA damage</keyword>
<accession>A0AAN6IQJ5</accession>
<evidence type="ECO:0000256" key="9">
    <source>
        <dbReference type="ARBA" id="ARBA00022679"/>
    </source>
</evidence>
<dbReference type="Gene3D" id="1.10.1070.11">
    <property type="entry name" value="Phosphatidylinositol 3-/4-kinase, catalytic domain"/>
    <property type="match status" value="1"/>
</dbReference>
<dbReference type="PANTHER" id="PTHR37079:SF4">
    <property type="entry name" value="SERINE_THREONINE-PROTEIN KINASE ATM"/>
    <property type="match status" value="1"/>
</dbReference>
<dbReference type="GO" id="GO:0035556">
    <property type="term" value="P:intracellular signal transduction"/>
    <property type="evidence" value="ECO:0007669"/>
    <property type="project" value="UniProtKB-ARBA"/>
</dbReference>
<dbReference type="GO" id="GO:0006325">
    <property type="term" value="P:chromatin organization"/>
    <property type="evidence" value="ECO:0007669"/>
    <property type="project" value="UniProtKB-KW"/>
</dbReference>
<dbReference type="Pfam" id="PF00454">
    <property type="entry name" value="PI3_PI4_kinase"/>
    <property type="match status" value="1"/>
</dbReference>
<dbReference type="EMBL" id="JAJGCB010000023">
    <property type="protein sequence ID" value="KAJ8987689.1"/>
    <property type="molecule type" value="Genomic_DNA"/>
</dbReference>
<keyword evidence="14 20" id="KW-0156">Chromatin regulator</keyword>
<dbReference type="PANTHER" id="PTHR37079">
    <property type="entry name" value="SERINE/THREONINE-PROTEIN KINASE ATM"/>
    <property type="match status" value="1"/>
</dbReference>
<dbReference type="InterPro" id="IPR036940">
    <property type="entry name" value="PI3/4_kinase_cat_sf"/>
</dbReference>
<dbReference type="PROSITE" id="PS00916">
    <property type="entry name" value="PI3_4_KINASE_2"/>
    <property type="match status" value="1"/>
</dbReference>
<keyword evidence="8 20" id="KW-0723">Serine/threonine-protein kinase</keyword>
<evidence type="ECO:0000256" key="8">
    <source>
        <dbReference type="ARBA" id="ARBA00022527"/>
    </source>
</evidence>
<dbReference type="InterPro" id="IPR014009">
    <property type="entry name" value="PIK_FAT"/>
</dbReference>
<dbReference type="InterPro" id="IPR000403">
    <property type="entry name" value="PI3/4_kinase_cat_dom"/>
</dbReference>
<dbReference type="SMART" id="SM01343">
    <property type="entry name" value="FATC"/>
    <property type="match status" value="1"/>
</dbReference>
<keyword evidence="13 20" id="KW-0067">ATP-binding</keyword>
<gene>
    <name evidence="25" type="primary">TEL1</name>
    <name evidence="25" type="ORF">HRR80_008322</name>
</gene>
<feature type="compositionally biased region" description="Polar residues" evidence="21">
    <location>
        <begin position="190"/>
        <end position="199"/>
    </location>
</feature>
<comment type="function">
    <text evidence="17 20">Serine/threonine protein kinase which activates checkpoint signaling upon genotoxic stresses such as ionizing radiation (IR), ultraviolet light (UV), or DNA replication stalling, thereby acting as a DNA damage sensor. Recognizes the substrate consensus sequence [ST]-Q. Phosphorylates histone H2A to form H2AS128ph (gamma-H2A) at sites of DNA damage, involved in the regulation of DNA damage response mechanism. Required for the control of telomere length and genome stability.</text>
</comment>
<evidence type="ECO:0000313" key="26">
    <source>
        <dbReference type="Proteomes" id="UP001161757"/>
    </source>
</evidence>
<evidence type="ECO:0000256" key="21">
    <source>
        <dbReference type="SAM" id="MobiDB-lite"/>
    </source>
</evidence>
<keyword evidence="10 20" id="KW-0547">Nucleotide-binding</keyword>
<evidence type="ECO:0000256" key="11">
    <source>
        <dbReference type="ARBA" id="ARBA00022763"/>
    </source>
</evidence>
<dbReference type="GO" id="GO:0000781">
    <property type="term" value="C:chromosome, telomeric region"/>
    <property type="evidence" value="ECO:0007669"/>
    <property type="project" value="UniProtKB-SubCell"/>
</dbReference>
<evidence type="ECO:0000259" key="22">
    <source>
        <dbReference type="PROSITE" id="PS50290"/>
    </source>
</evidence>
<comment type="catalytic activity">
    <reaction evidence="19">
        <text>L-seryl-[protein] + ATP = O-phospho-L-seryl-[protein] + ADP + H(+)</text>
        <dbReference type="Rhea" id="RHEA:17989"/>
        <dbReference type="Rhea" id="RHEA-COMP:9863"/>
        <dbReference type="Rhea" id="RHEA-COMP:11604"/>
        <dbReference type="ChEBI" id="CHEBI:15378"/>
        <dbReference type="ChEBI" id="CHEBI:29999"/>
        <dbReference type="ChEBI" id="CHEBI:30616"/>
        <dbReference type="ChEBI" id="CHEBI:83421"/>
        <dbReference type="ChEBI" id="CHEBI:456216"/>
        <dbReference type="EC" id="2.7.11.1"/>
    </reaction>
</comment>
<feature type="region of interest" description="Disordered" evidence="21">
    <location>
        <begin position="185"/>
        <end position="219"/>
    </location>
</feature>
<dbReference type="PROSITE" id="PS00915">
    <property type="entry name" value="PI3_4_KINASE_1"/>
    <property type="match status" value="1"/>
</dbReference>
<comment type="subunit">
    <text evidence="4">Associates with DNA double-strand breaks.</text>
</comment>
<dbReference type="Proteomes" id="UP001161757">
    <property type="component" value="Unassembled WGS sequence"/>
</dbReference>
<feature type="domain" description="FATC" evidence="24">
    <location>
        <begin position="2886"/>
        <end position="2918"/>
    </location>
</feature>
<keyword evidence="16 20" id="KW-0539">Nucleus</keyword>
<dbReference type="GO" id="GO:0006281">
    <property type="term" value="P:DNA repair"/>
    <property type="evidence" value="ECO:0007669"/>
    <property type="project" value="InterPro"/>
</dbReference>
<sequence>MADVSIVSAVARLEASSQEERRNGLDDLKHILSQVRAAFERKRSRTEQDEGQHVDFDEDDFHVSFELLYKIVSKQKPAFLRATKPTAKNSAASRLEVAAAALRFAVEISVPFLRFKTALSVLDHIVDTLPTADGSWCEPLLNDYLKSFRILLDHAPHVEHMRRKQWQTYVDFALAALASGFDDGGAESDSAPSQTTSVASRDARQPSLRLSQRGRRSFGRDAASRAEDIILALRDLTSVTNAPVMSRASTIGDSMRDFLNAATRAQEVAFEVLSHVMMLSVTEDIALTQRLLHDLMPAMWRLWSRSALLRERILAVLFPCRQLFLASSNPWLWPDMRSLEQLLNSLLTEYKGRNPRDIIHFDDMQLVVSGDDAPLQVDEFKPLRTSARALSCWMTLSIIACISLALTRRTQTPAPDNHDDEGAPRKRQKIQSPLEELLQLAVHGVGQEKLVALQVIFFSLDQPCPVEQESLLMLLPAASDLPQEDSNTQTWVYLVFARLAIYSNFAQSFAPEIWTQLWDAARRALGVPITVRAACHIMEVVVRARVLRPAINGTLIEKALFGAGSSGPSTLTDTALIMFITILQGGILNNQRHFEAFCVKIISWLTARWTLPSVLDRLHNAHTATHAKPQLMYTLLVTMCGKPDSVQHTDDWSPVHPLWGLSLAASSNLDFLHYLLGLPASKAQKSEYRGTPTTYQLDPSTAARLTQQIVDLLTGRLKEFIISWQAIHAERSLNIGPDIVEIVAIASLVASVFWVRCGRTNSEATPPAVWSESRELVTRFVLQGTDTNVPQMAVRICGHFVDLHNEVYKENVDLNCAEYSSLIDSALKLVKHSLPSKASAKTSDHDMMEWEIEDSRGTQSASSSMIAGILRADLPLCPDLEALMARYTMQLTIILQGVKSRRAFDPASASRVADEIVELDPVLLVASRGAIHDFLSLKTGITRADACRVLERLAKLYLAEELYERCESVQCFVLDVMSGLVELWAPDEEDDDLAAIVFDIYEWFLNSVLGKNIASPKVLTTMAELLDVLLRVNPSYGGDDLPSPRTSLLKILQISDPLNKYNMAAKLSHIFEKFVLDQHEAIFDDIVENLPTDPDNREGIAVRLHIVAYLGSRWHTVLRRATYHLFETAANVPSTTELARVCISSTCEKLDIGHSSQLFKFFSPQIFYTWLKKDTLSHMPFRAFGYDTLKEMCLDNISEITGQIALRGFSHAEELAQLVGQDWTSLLIQEFAFAIAYALSSETSLPDEERLYNGSEQLVRKHLGSERYLQLLRSSVPDIISRLIISLRDDRGIEKALERYHRTGELAAWQEMASYSTENIQLPLSQQPCFRARCLMDEFKYISDKLNLQMDDIWSPSLVVHVYRQLLDKARPAMGPLHICNIIRKLRIVVSLVGPIALEGYPLQMLLHNLRPYLTMFDCAEDTMGIYRYLLTHGAPYLRGQLSFIAGLGVATFASLTGFIASSQDSTTQEGHFLATMTKAQEFRAFLRHYLETFDPLGVTAEALTTFRQIVQHAKAIAQPGNSSTSTSEGSLLRSLLEDRSSEHPLLTNLDFDVSMEILCRGFSPATDTQDDILENDDEAARFSPTLSSVLKRLRLDEASRLWAAQGIGRGYIARGLHLNVKELLTSAESTVSLRGHDLTPVSSYTGIVRFLSDLLWSADFSTATFAEKTLQLIFSSLSKAVEQEVLDADFGRHLVADLRLETFPCPAIRASAYLASEGNLTLSASQSRSWAATLLQSICQKSGHDPVLSFLEPLISADPTCVGMFFPYAVHLALASDFNTAHTFRETLSQVFAEILQSEDNSSRQAQELVLRTILYLRECRISNEENNAQRNLWLDVDFGMAAVAATKCQMWHEALLFLELQHSQAQLQTGRSSRRSMVLTDAVPTELVSRIYENVDDPDFFYGKHQEFDLQSIIHKLNHEGASQKSLSFQSAMLDSQLMMNEQDQELGTVALTAASTLKAANMQGIAEAVSQYFEGFGDGAQLSGGHWDVLTANDSVTDSRHVTDLLRGMLSASTTEVLNKDLDRSLLSVVDKLRTETTDKSLMGSLLSHIAVLSEARQIVGASTAGNLESTISAIERRNDKTKFTEFNKLSPMLVGREYAFNAIRKNAGIRATMSVDLSQALLFEIRVARQSLKMATNNAAPQFALNRTIYLTQLSRLASDAGVKVDIAVQYDLARTFWAQNETSASIEILQTLKQRDDIAKQAVIITRADLLTDLGHKIAEARLEKPDEIIDRYLLPAFKELHGRAVGSEAGRVFHNFAAFCDMQLQDPDNLDDFTRISKIRDRKMRDIQELQRMHLNGDERQQKQLRSHLARAKEWFKLDDQEWKRVSQNRQTLILQCLENYLLSMRASDEYPNDTLRFLALWLNQADSKEANRSVRKHLGTVPSYKFAPLVNQLSSRLLDIHDDFQQLLMELMFRICSDHPFHSLYQVFAASKSKSAKADEVAVSRNAAANKLAELIAKKSVSSPIWVAIHNCSIALYRVTQERAADKDLKTGAKFPLRKLLSAQKLEQTLSTSSVKIPPPTMNIPLRPDRDYSSVPVFSKFEPYISIAGGVSAPKIVTMVATDGSRHKMLLKGGNDDLRQDAIMEQVFEQVSNLLREHRTTRQRNLGIRTYKVIPLNTNAGIIEFVKDTIPLHDYLLPAHTRYFPKDYKPNRCRKEIADAQNKPLDQRIRAYRTVVANFHPVMRFFFMEHFPDPDDWFYKRLNYSRSTAAVSILGHVLGLGDRHGHNILLDENSGDVVHIDLGVAFEAGRVLPVPEVVPFRLTRDLVDGMGLTGVEGVFRRCCNFTLEALRRDQEAIMTILDVLRYDPLYSWSISPLRLQKMQENHGQADDGTTAATSGGALAGGGGGAAVDLNIKRDAVGEPSEADRALTVVAKKLSKSLSVEATVNELIRQATDERNLAVLYCGWAAYA</sequence>
<protein>
    <recommendedName>
        <fullName evidence="6 20">Serine/threonine-protein kinase Tel1</fullName>
        <ecNumber evidence="5 20">2.7.11.1</ecNumber>
    </recommendedName>
</protein>
<dbReference type="PROSITE" id="PS51190">
    <property type="entry name" value="FATC"/>
    <property type="match status" value="1"/>
</dbReference>
<dbReference type="Pfam" id="PF02260">
    <property type="entry name" value="FATC"/>
    <property type="match status" value="1"/>
</dbReference>
<evidence type="ECO:0000256" key="12">
    <source>
        <dbReference type="ARBA" id="ARBA00022777"/>
    </source>
</evidence>
<evidence type="ECO:0000256" key="7">
    <source>
        <dbReference type="ARBA" id="ARBA00022454"/>
    </source>
</evidence>
<dbReference type="CDD" id="cd05171">
    <property type="entry name" value="PIKKc_ATM"/>
    <property type="match status" value="1"/>
</dbReference>
<name>A0AAN6IQJ5_EXODE</name>
<comment type="subcellular location">
    <subcellularLocation>
        <location evidence="2 20">Chromosome</location>
        <location evidence="2 20">Telomere</location>
    </subcellularLocation>
    <subcellularLocation>
        <location evidence="1 20">Nucleus</location>
    </subcellularLocation>
</comment>
<evidence type="ECO:0000256" key="3">
    <source>
        <dbReference type="ARBA" id="ARBA00010769"/>
    </source>
</evidence>
<dbReference type="InterPro" id="IPR018936">
    <property type="entry name" value="PI3/4_kinase_CS"/>
</dbReference>
<evidence type="ECO:0000256" key="19">
    <source>
        <dbReference type="ARBA" id="ARBA00048679"/>
    </source>
</evidence>
<dbReference type="PROSITE" id="PS51189">
    <property type="entry name" value="FAT"/>
    <property type="match status" value="1"/>
</dbReference>
<dbReference type="InterPro" id="IPR003152">
    <property type="entry name" value="FATC_dom"/>
</dbReference>
<evidence type="ECO:0000256" key="13">
    <source>
        <dbReference type="ARBA" id="ARBA00022840"/>
    </source>
</evidence>
<dbReference type="InterPro" id="IPR021668">
    <property type="entry name" value="TAN"/>
</dbReference>
<proteinExistence type="inferred from homology"/>
<evidence type="ECO:0000256" key="15">
    <source>
        <dbReference type="ARBA" id="ARBA00022895"/>
    </source>
</evidence>
<evidence type="ECO:0000256" key="2">
    <source>
        <dbReference type="ARBA" id="ARBA00004574"/>
    </source>
</evidence>
<organism evidence="25 26">
    <name type="scientific">Exophiala dermatitidis</name>
    <name type="common">Black yeast-like fungus</name>
    <name type="synonym">Wangiella dermatitidis</name>
    <dbReference type="NCBI Taxonomy" id="5970"/>
    <lineage>
        <taxon>Eukaryota</taxon>
        <taxon>Fungi</taxon>
        <taxon>Dikarya</taxon>
        <taxon>Ascomycota</taxon>
        <taxon>Pezizomycotina</taxon>
        <taxon>Eurotiomycetes</taxon>
        <taxon>Chaetothyriomycetidae</taxon>
        <taxon>Chaetothyriales</taxon>
        <taxon>Herpotrichiellaceae</taxon>
        <taxon>Exophiala</taxon>
    </lineage>
</organism>
<evidence type="ECO:0000256" key="17">
    <source>
        <dbReference type="ARBA" id="ARBA00025079"/>
    </source>
</evidence>
<dbReference type="InterPro" id="IPR038980">
    <property type="entry name" value="ATM_plant"/>
</dbReference>
<dbReference type="InterPro" id="IPR011009">
    <property type="entry name" value="Kinase-like_dom_sf"/>
</dbReference>
<comment type="similarity">
    <text evidence="3 20">Belongs to the PI3/PI4-kinase family. ATM subfamily.</text>
</comment>
<dbReference type="GO" id="GO:0005634">
    <property type="term" value="C:nucleus"/>
    <property type="evidence" value="ECO:0007669"/>
    <property type="project" value="UniProtKB-SubCell"/>
</dbReference>
<comment type="caution">
    <text evidence="25">The sequence shown here is derived from an EMBL/GenBank/DDBJ whole genome shotgun (WGS) entry which is preliminary data.</text>
</comment>
<evidence type="ECO:0000256" key="16">
    <source>
        <dbReference type="ARBA" id="ARBA00023242"/>
    </source>
</evidence>
<keyword evidence="15 20" id="KW-0779">Telomere</keyword>
<evidence type="ECO:0000256" key="14">
    <source>
        <dbReference type="ARBA" id="ARBA00022853"/>
    </source>
</evidence>
<dbReference type="FunFam" id="3.30.1010.10:FF:000019">
    <property type="entry name" value="Serine/threonine-protein kinase Tel1"/>
    <property type="match status" value="1"/>
</dbReference>
<dbReference type="Pfam" id="PF11640">
    <property type="entry name" value="TAN"/>
    <property type="match status" value="1"/>
</dbReference>
<keyword evidence="9 20" id="KW-0808">Transferase</keyword>
<evidence type="ECO:0000259" key="23">
    <source>
        <dbReference type="PROSITE" id="PS51189"/>
    </source>
</evidence>
<comment type="catalytic activity">
    <reaction evidence="18 20">
        <text>L-threonyl-[protein] + ATP = O-phospho-L-threonyl-[protein] + ADP + H(+)</text>
        <dbReference type="Rhea" id="RHEA:46608"/>
        <dbReference type="Rhea" id="RHEA-COMP:11060"/>
        <dbReference type="Rhea" id="RHEA-COMP:11605"/>
        <dbReference type="ChEBI" id="CHEBI:15378"/>
        <dbReference type="ChEBI" id="CHEBI:30013"/>
        <dbReference type="ChEBI" id="CHEBI:30616"/>
        <dbReference type="ChEBI" id="CHEBI:61977"/>
        <dbReference type="ChEBI" id="CHEBI:456216"/>
        <dbReference type="EC" id="2.7.11.1"/>
    </reaction>
</comment>
<feature type="domain" description="PI3K/PI4K catalytic" evidence="22">
    <location>
        <begin position="2548"/>
        <end position="2859"/>
    </location>
</feature>
<dbReference type="InterPro" id="IPR044107">
    <property type="entry name" value="PIKKc_ATM"/>
</dbReference>
<evidence type="ECO:0000256" key="4">
    <source>
        <dbReference type="ARBA" id="ARBA00011370"/>
    </source>
</evidence>
<dbReference type="SUPFAM" id="SSF56112">
    <property type="entry name" value="Protein kinase-like (PK-like)"/>
    <property type="match status" value="1"/>
</dbReference>
<dbReference type="Gene3D" id="3.30.1010.10">
    <property type="entry name" value="Phosphatidylinositol 3-kinase Catalytic Subunit, Chain A, domain 4"/>
    <property type="match status" value="1"/>
</dbReference>
<evidence type="ECO:0000259" key="24">
    <source>
        <dbReference type="PROSITE" id="PS51190"/>
    </source>
</evidence>
<dbReference type="GO" id="GO:0005524">
    <property type="term" value="F:ATP binding"/>
    <property type="evidence" value="ECO:0007669"/>
    <property type="project" value="UniProtKB-KW"/>
</dbReference>
<keyword evidence="12 20" id="KW-0418">Kinase</keyword>
<evidence type="ECO:0000256" key="18">
    <source>
        <dbReference type="ARBA" id="ARBA00047899"/>
    </source>
</evidence>
<dbReference type="SMART" id="SM00146">
    <property type="entry name" value="PI3Kc"/>
    <property type="match status" value="1"/>
</dbReference>
<evidence type="ECO:0000256" key="6">
    <source>
        <dbReference type="ARBA" id="ARBA00014619"/>
    </source>
</evidence>
<dbReference type="EC" id="2.7.11.1" evidence="5 20"/>
<feature type="domain" description="FAT" evidence="23">
    <location>
        <begin position="1842"/>
        <end position="2440"/>
    </location>
</feature>
<evidence type="ECO:0000313" key="25">
    <source>
        <dbReference type="EMBL" id="KAJ8987689.1"/>
    </source>
</evidence>
<evidence type="ECO:0000256" key="5">
    <source>
        <dbReference type="ARBA" id="ARBA00012513"/>
    </source>
</evidence>
<dbReference type="SMART" id="SM01342">
    <property type="entry name" value="TAN"/>
    <property type="match status" value="1"/>
</dbReference>
<dbReference type="GO" id="GO:0004674">
    <property type="term" value="F:protein serine/threonine kinase activity"/>
    <property type="evidence" value="ECO:0007669"/>
    <property type="project" value="UniProtKB-KW"/>
</dbReference>
<dbReference type="PROSITE" id="PS50290">
    <property type="entry name" value="PI3_4_KINASE_3"/>
    <property type="match status" value="1"/>
</dbReference>